<accession>M0AQV8</accession>
<dbReference type="InterPro" id="IPR025098">
    <property type="entry name" value="DUF4013"/>
</dbReference>
<feature type="transmembrane region" description="Helical" evidence="2">
    <location>
        <begin position="94"/>
        <end position="118"/>
    </location>
</feature>
<sequence length="218" mass="23003">MGTSQPLLAVPFLVASMATATALLGYLLRVFETTVDGGEIPPSFRPLGSTLRRGCRLAVLSAGYAILLVAVFAVVLAVFTRLPFSAAVGFAGSMAFFLLSTTTLVAVLAIGYTYSIAVGRIAEGTTLLEAIDIRLQRPVLLDGGYAIAWLIAFLIVVPGWGFLAASFSRRTIVGVGAVFLAFYAHLVSIRVLARGYRSATGRDSPSVETNGEPIGRSR</sequence>
<feature type="transmembrane region" description="Helical" evidence="2">
    <location>
        <begin position="6"/>
        <end position="28"/>
    </location>
</feature>
<protein>
    <recommendedName>
        <fullName evidence="5">DUF4013 domain-containing protein</fullName>
    </recommendedName>
</protein>
<name>M0AQV8_NATA1</name>
<dbReference type="PATRIC" id="fig|29540.5.peg.2388"/>
<evidence type="ECO:0000313" key="3">
    <source>
        <dbReference type="EMBL" id="ELZ00328.1"/>
    </source>
</evidence>
<evidence type="ECO:0000256" key="2">
    <source>
        <dbReference type="SAM" id="Phobius"/>
    </source>
</evidence>
<dbReference type="eggNOG" id="arCOG02879">
    <property type="taxonomic scope" value="Archaea"/>
</dbReference>
<dbReference type="AlphaFoldDB" id="M0AQV8"/>
<organism evidence="3 4">
    <name type="scientific">Natrialba asiatica (strain ATCC 700177 / DSM 12278 / JCM 9576 / FERM P-10747 / NBRC 102637 / 172P1)</name>
    <dbReference type="NCBI Taxonomy" id="29540"/>
    <lineage>
        <taxon>Archaea</taxon>
        <taxon>Methanobacteriati</taxon>
        <taxon>Methanobacteriota</taxon>
        <taxon>Stenosarchaea group</taxon>
        <taxon>Halobacteria</taxon>
        <taxon>Halobacteriales</taxon>
        <taxon>Natrialbaceae</taxon>
        <taxon>Natrialba</taxon>
    </lineage>
</organism>
<proteinExistence type="predicted"/>
<dbReference type="Pfam" id="PF13197">
    <property type="entry name" value="DUF4013"/>
    <property type="match status" value="1"/>
</dbReference>
<keyword evidence="2" id="KW-1133">Transmembrane helix</keyword>
<feature type="region of interest" description="Disordered" evidence="1">
    <location>
        <begin position="199"/>
        <end position="218"/>
    </location>
</feature>
<dbReference type="Proteomes" id="UP000011554">
    <property type="component" value="Unassembled WGS sequence"/>
</dbReference>
<dbReference type="EMBL" id="AOIO01000030">
    <property type="protein sequence ID" value="ELZ00328.1"/>
    <property type="molecule type" value="Genomic_DNA"/>
</dbReference>
<evidence type="ECO:0008006" key="5">
    <source>
        <dbReference type="Google" id="ProtNLM"/>
    </source>
</evidence>
<keyword evidence="2" id="KW-0472">Membrane</keyword>
<keyword evidence="2" id="KW-0812">Transmembrane</keyword>
<feature type="transmembrane region" description="Helical" evidence="2">
    <location>
        <begin position="139"/>
        <end position="160"/>
    </location>
</feature>
<comment type="caution">
    <text evidence="3">The sequence shown here is derived from an EMBL/GenBank/DDBJ whole genome shotgun (WGS) entry which is preliminary data.</text>
</comment>
<gene>
    <name evidence="3" type="ORF">C481_11799</name>
</gene>
<reference evidence="3 4" key="1">
    <citation type="journal article" date="2014" name="PLoS Genet.">
        <title>Phylogenetically driven sequencing of extremely halophilic archaea reveals strategies for static and dynamic osmo-response.</title>
        <authorList>
            <person name="Becker E.A."/>
            <person name="Seitzer P.M."/>
            <person name="Tritt A."/>
            <person name="Larsen D."/>
            <person name="Krusor M."/>
            <person name="Yao A.I."/>
            <person name="Wu D."/>
            <person name="Madern D."/>
            <person name="Eisen J.A."/>
            <person name="Darling A.E."/>
            <person name="Facciotti M.T."/>
        </authorList>
    </citation>
    <scope>NUCLEOTIDE SEQUENCE [LARGE SCALE GENOMIC DNA]</scope>
    <source>
        <strain evidence="3 4">DSM 12278</strain>
    </source>
</reference>
<keyword evidence="4" id="KW-1185">Reference proteome</keyword>
<evidence type="ECO:0000313" key="4">
    <source>
        <dbReference type="Proteomes" id="UP000011554"/>
    </source>
</evidence>
<feature type="transmembrane region" description="Helical" evidence="2">
    <location>
        <begin position="172"/>
        <end position="193"/>
    </location>
</feature>
<feature type="transmembrane region" description="Helical" evidence="2">
    <location>
        <begin position="57"/>
        <end position="82"/>
    </location>
</feature>
<evidence type="ECO:0000256" key="1">
    <source>
        <dbReference type="SAM" id="MobiDB-lite"/>
    </source>
</evidence>